<organism evidence="2 3">
    <name type="scientific">Stereum hirsutum (strain FP-91666)</name>
    <name type="common">White-rot fungus</name>
    <dbReference type="NCBI Taxonomy" id="721885"/>
    <lineage>
        <taxon>Eukaryota</taxon>
        <taxon>Fungi</taxon>
        <taxon>Dikarya</taxon>
        <taxon>Basidiomycota</taxon>
        <taxon>Agaricomycotina</taxon>
        <taxon>Agaricomycetes</taxon>
        <taxon>Russulales</taxon>
        <taxon>Stereaceae</taxon>
        <taxon>Stereum</taxon>
    </lineage>
</organism>
<dbReference type="OrthoDB" id="3260556at2759"/>
<feature type="transmembrane region" description="Helical" evidence="1">
    <location>
        <begin position="58"/>
        <end position="78"/>
    </location>
</feature>
<keyword evidence="3" id="KW-1185">Reference proteome</keyword>
<name>R7RYP4_STEHR</name>
<dbReference type="RefSeq" id="XP_007311005.1">
    <property type="nucleotide sequence ID" value="XM_007310943.1"/>
</dbReference>
<evidence type="ECO:0000256" key="1">
    <source>
        <dbReference type="SAM" id="Phobius"/>
    </source>
</evidence>
<keyword evidence="1" id="KW-1133">Transmembrane helix</keyword>
<dbReference type="Proteomes" id="UP000053927">
    <property type="component" value="Unassembled WGS sequence"/>
</dbReference>
<feature type="transmembrane region" description="Helical" evidence="1">
    <location>
        <begin position="98"/>
        <end position="119"/>
    </location>
</feature>
<gene>
    <name evidence="2" type="ORF">STEHIDRAFT_172966</name>
</gene>
<proteinExistence type="predicted"/>
<protein>
    <submittedName>
        <fullName evidence="2">Uncharacterized protein</fullName>
    </submittedName>
</protein>
<dbReference type="eggNOG" id="ENOG502RZY1">
    <property type="taxonomic scope" value="Eukaryota"/>
</dbReference>
<sequence length="168" mass="18443">MSDSNSWSDGILLKGCSQLLESPCSSSLSSLIHLLFLGTIVYQFFPESKRVIIDGSEYTAFIFVLLVSSAVTHIYYVVKKHHSPSSIPDELFVHLPVSFYHSWTTVLVVLTAFEAFCVSSFDHKAGIWTKVFVFVSLFSLKVTAAAYAFSSLEGDLSASIAIWDGGGK</sequence>
<reference evidence="3" key="1">
    <citation type="journal article" date="2012" name="Science">
        <title>The Paleozoic origin of enzymatic lignin decomposition reconstructed from 31 fungal genomes.</title>
        <authorList>
            <person name="Floudas D."/>
            <person name="Binder M."/>
            <person name="Riley R."/>
            <person name="Barry K."/>
            <person name="Blanchette R.A."/>
            <person name="Henrissat B."/>
            <person name="Martinez A.T."/>
            <person name="Otillar R."/>
            <person name="Spatafora J.W."/>
            <person name="Yadav J.S."/>
            <person name="Aerts A."/>
            <person name="Benoit I."/>
            <person name="Boyd A."/>
            <person name="Carlson A."/>
            <person name="Copeland A."/>
            <person name="Coutinho P.M."/>
            <person name="de Vries R.P."/>
            <person name="Ferreira P."/>
            <person name="Findley K."/>
            <person name="Foster B."/>
            <person name="Gaskell J."/>
            <person name="Glotzer D."/>
            <person name="Gorecki P."/>
            <person name="Heitman J."/>
            <person name="Hesse C."/>
            <person name="Hori C."/>
            <person name="Igarashi K."/>
            <person name="Jurgens J.A."/>
            <person name="Kallen N."/>
            <person name="Kersten P."/>
            <person name="Kohler A."/>
            <person name="Kuees U."/>
            <person name="Kumar T.K.A."/>
            <person name="Kuo A."/>
            <person name="LaButti K."/>
            <person name="Larrondo L.F."/>
            <person name="Lindquist E."/>
            <person name="Ling A."/>
            <person name="Lombard V."/>
            <person name="Lucas S."/>
            <person name="Lundell T."/>
            <person name="Martin R."/>
            <person name="McLaughlin D.J."/>
            <person name="Morgenstern I."/>
            <person name="Morin E."/>
            <person name="Murat C."/>
            <person name="Nagy L.G."/>
            <person name="Nolan M."/>
            <person name="Ohm R.A."/>
            <person name="Patyshakuliyeva A."/>
            <person name="Rokas A."/>
            <person name="Ruiz-Duenas F.J."/>
            <person name="Sabat G."/>
            <person name="Salamov A."/>
            <person name="Samejima M."/>
            <person name="Schmutz J."/>
            <person name="Slot J.C."/>
            <person name="St John F."/>
            <person name="Stenlid J."/>
            <person name="Sun H."/>
            <person name="Sun S."/>
            <person name="Syed K."/>
            <person name="Tsang A."/>
            <person name="Wiebenga A."/>
            <person name="Young D."/>
            <person name="Pisabarro A."/>
            <person name="Eastwood D.C."/>
            <person name="Martin F."/>
            <person name="Cullen D."/>
            <person name="Grigoriev I.V."/>
            <person name="Hibbett D.S."/>
        </authorList>
    </citation>
    <scope>NUCLEOTIDE SEQUENCE [LARGE SCALE GENOMIC DNA]</scope>
    <source>
        <strain evidence="3">FP-91666</strain>
    </source>
</reference>
<feature type="transmembrane region" description="Helical" evidence="1">
    <location>
        <begin position="28"/>
        <end position="46"/>
    </location>
</feature>
<keyword evidence="1" id="KW-0812">Transmembrane</keyword>
<keyword evidence="1" id="KW-0472">Membrane</keyword>
<evidence type="ECO:0000313" key="3">
    <source>
        <dbReference type="Proteomes" id="UP000053927"/>
    </source>
</evidence>
<feature type="transmembrane region" description="Helical" evidence="1">
    <location>
        <begin position="131"/>
        <end position="149"/>
    </location>
</feature>
<dbReference type="GeneID" id="18804185"/>
<evidence type="ECO:0000313" key="2">
    <source>
        <dbReference type="EMBL" id="EIM80025.1"/>
    </source>
</evidence>
<accession>R7RYP4</accession>
<dbReference type="EMBL" id="JH687400">
    <property type="protein sequence ID" value="EIM80025.1"/>
    <property type="molecule type" value="Genomic_DNA"/>
</dbReference>
<dbReference type="AlphaFoldDB" id="R7RYP4"/>
<dbReference type="KEGG" id="shs:STEHIDRAFT_172966"/>